<gene>
    <name evidence="1" type="ORF">KWG56_03210</name>
</gene>
<proteinExistence type="predicted"/>
<name>A0ABX8TK29_9CAUL</name>
<protein>
    <recommendedName>
        <fullName evidence="3">DUF551 domain-containing protein</fullName>
    </recommendedName>
</protein>
<accession>A0ABX8TK29</accession>
<dbReference type="EMBL" id="CP080034">
    <property type="protein sequence ID" value="QYC11034.1"/>
    <property type="molecule type" value="Genomic_DNA"/>
</dbReference>
<keyword evidence="2" id="KW-1185">Reference proteome</keyword>
<dbReference type="Proteomes" id="UP000824334">
    <property type="component" value="Chromosome"/>
</dbReference>
<dbReference type="RefSeq" id="WP_219353691.1">
    <property type="nucleotide sequence ID" value="NZ_CP080034.1"/>
</dbReference>
<dbReference type="GeneID" id="94374258"/>
<reference evidence="1 2" key="1">
    <citation type="submission" date="2021-07" db="EMBL/GenBank/DDBJ databases">
        <title>Isolation and characterization of bacteria from a gold mining with a capacity of golden bioaccumulation.</title>
        <authorList>
            <person name="Yang X.J."/>
        </authorList>
    </citation>
    <scope>NUCLEOTIDE SEQUENCE [LARGE SCALE GENOMIC DNA]</scope>
    <source>
        <strain evidence="1 2">Au29</strain>
    </source>
</reference>
<evidence type="ECO:0008006" key="3">
    <source>
        <dbReference type="Google" id="ProtNLM"/>
    </source>
</evidence>
<evidence type="ECO:0000313" key="1">
    <source>
        <dbReference type="EMBL" id="QYC11034.1"/>
    </source>
</evidence>
<sequence length="136" mass="15222">MTDPMELVERLEKDVPINLDWPAAARLEIIKANVERSEAAARIRELVEWRPIETFDGCGQARPAIVAVPTKEGAWIVGEAWLRAEEEGATYDNGWWWAGTGPDDYHDSPIYEMSHHRGGPTHWLPLPSPPADRGGV</sequence>
<organism evidence="1 2">
    <name type="scientific">Brevundimonas nasdae</name>
    <dbReference type="NCBI Taxonomy" id="172043"/>
    <lineage>
        <taxon>Bacteria</taxon>
        <taxon>Pseudomonadati</taxon>
        <taxon>Pseudomonadota</taxon>
        <taxon>Alphaproteobacteria</taxon>
        <taxon>Caulobacterales</taxon>
        <taxon>Caulobacteraceae</taxon>
        <taxon>Brevundimonas</taxon>
    </lineage>
</organism>
<evidence type="ECO:0000313" key="2">
    <source>
        <dbReference type="Proteomes" id="UP000824334"/>
    </source>
</evidence>